<protein>
    <submittedName>
        <fullName evidence="6">LLM class flavin-dependent oxidoreductase</fullName>
    </submittedName>
</protein>
<dbReference type="PANTHER" id="PTHR42847">
    <property type="entry name" value="ALKANESULFONATE MONOOXYGENASE"/>
    <property type="match status" value="1"/>
</dbReference>
<dbReference type="Pfam" id="PF00296">
    <property type="entry name" value="Bac_luciferase"/>
    <property type="match status" value="1"/>
</dbReference>
<evidence type="ECO:0000259" key="5">
    <source>
        <dbReference type="Pfam" id="PF00296"/>
    </source>
</evidence>
<dbReference type="RefSeq" id="WP_194555560.1">
    <property type="nucleotide sequence ID" value="NZ_JADKMY010000001.1"/>
</dbReference>
<dbReference type="SUPFAM" id="SSF51679">
    <property type="entry name" value="Bacterial luciferase-like"/>
    <property type="match status" value="1"/>
</dbReference>
<evidence type="ECO:0000256" key="3">
    <source>
        <dbReference type="ARBA" id="ARBA00023002"/>
    </source>
</evidence>
<comment type="caution">
    <text evidence="6">The sequence shown here is derived from an EMBL/GenBank/DDBJ whole genome shotgun (WGS) entry which is preliminary data.</text>
</comment>
<dbReference type="InterPro" id="IPR050172">
    <property type="entry name" value="SsuD_RutA_monooxygenase"/>
</dbReference>
<organism evidence="6 7">
    <name type="scientific">Corynebacterium suicordis DSM 45110</name>
    <dbReference type="NCBI Taxonomy" id="1121369"/>
    <lineage>
        <taxon>Bacteria</taxon>
        <taxon>Bacillati</taxon>
        <taxon>Actinomycetota</taxon>
        <taxon>Actinomycetes</taxon>
        <taxon>Mycobacteriales</taxon>
        <taxon>Corynebacteriaceae</taxon>
        <taxon>Corynebacterium</taxon>
    </lineage>
</organism>
<keyword evidence="7" id="KW-1185">Reference proteome</keyword>
<reference evidence="6 7" key="1">
    <citation type="submission" date="2020-10" db="EMBL/GenBank/DDBJ databases">
        <title>Novel species in genus Corynebacterium.</title>
        <authorList>
            <person name="Zhang G."/>
        </authorList>
    </citation>
    <scope>NUCLEOTIDE SEQUENCE [LARGE SCALE GENOMIC DNA]</scope>
    <source>
        <strain evidence="6 7">DSM 45110</strain>
    </source>
</reference>
<keyword evidence="4" id="KW-0503">Monooxygenase</keyword>
<keyword evidence="3" id="KW-0560">Oxidoreductase</keyword>
<evidence type="ECO:0000256" key="1">
    <source>
        <dbReference type="ARBA" id="ARBA00022630"/>
    </source>
</evidence>
<dbReference type="EMBL" id="JADKMY010000001">
    <property type="protein sequence ID" value="MBF4552668.1"/>
    <property type="molecule type" value="Genomic_DNA"/>
</dbReference>
<evidence type="ECO:0000313" key="6">
    <source>
        <dbReference type="EMBL" id="MBF4552668.1"/>
    </source>
</evidence>
<evidence type="ECO:0000256" key="4">
    <source>
        <dbReference type="ARBA" id="ARBA00023033"/>
    </source>
</evidence>
<dbReference type="CDD" id="cd01094">
    <property type="entry name" value="Alkanesulfonate_monoxygenase"/>
    <property type="match status" value="1"/>
</dbReference>
<evidence type="ECO:0000256" key="2">
    <source>
        <dbReference type="ARBA" id="ARBA00022643"/>
    </source>
</evidence>
<accession>A0ABR9ZI36</accession>
<feature type="domain" description="Luciferase-like" evidence="5">
    <location>
        <begin position="28"/>
        <end position="342"/>
    </location>
</feature>
<keyword evidence="1" id="KW-0285">Flavoprotein</keyword>
<dbReference type="PANTHER" id="PTHR42847:SF4">
    <property type="entry name" value="ALKANESULFONATE MONOOXYGENASE-RELATED"/>
    <property type="match status" value="1"/>
</dbReference>
<proteinExistence type="predicted"/>
<dbReference type="Proteomes" id="UP000635902">
    <property type="component" value="Unassembled WGS sequence"/>
</dbReference>
<dbReference type="Gene3D" id="3.20.20.30">
    <property type="entry name" value="Luciferase-like domain"/>
    <property type="match status" value="1"/>
</dbReference>
<sequence>MTTDDLTFHWYLPSYGDSRNVSGGGHGAGFHQTMREPTLDYLTQLVRAAEYNGFDSILTPIGQWCADPLVTTAALIGATSKLKFLLAFRPGLLSSTLLAQQAQAFQKLSGNRLYLNTVVGGEDAEQRSYGDSADKNQRYDRADEVLDFLDQLWDATEPLDYQGEYVQAEQAQLPEPLEVKPEIFFGGSSQKGLEAAARRASVYLTWGEPPEQAGEKIRRVEAIAENIAEGRTLEYGIRLHVIARQTSEEAWAEAQRLLNSFSTEEVAKAQQGLARSQSEGQKRMNDLHGGDFETGADARDFEVYPGLWAGVGLVRGGAGTALVGSYEEVAALIAEYKEQGFKHFVLSGYPHLEETFTVGEGVIPALKSRGLTVTNH</sequence>
<gene>
    <name evidence="6" type="ORF">IRY30_01050</name>
</gene>
<dbReference type="InterPro" id="IPR036661">
    <property type="entry name" value="Luciferase-like_sf"/>
</dbReference>
<evidence type="ECO:0000313" key="7">
    <source>
        <dbReference type="Proteomes" id="UP000635902"/>
    </source>
</evidence>
<dbReference type="InterPro" id="IPR011251">
    <property type="entry name" value="Luciferase-like_dom"/>
</dbReference>
<keyword evidence="2" id="KW-0288">FMN</keyword>
<name>A0ABR9ZI36_9CORY</name>